<proteinExistence type="predicted"/>
<organism evidence="1 2">
    <name type="scientific">Port-miou virus</name>
    <dbReference type="NCBI Taxonomy" id="1733873"/>
    <lineage>
        <taxon>Viruses</taxon>
        <taxon>Varidnaviria</taxon>
        <taxon>Bamfordvirae</taxon>
        <taxon>Nucleocytoviricota</taxon>
        <taxon>Megaviricetes</taxon>
        <taxon>Pimascovirales</taxon>
        <taxon>Pimascovirales incertae sedis</taxon>
        <taxon>Marseilleviridae</taxon>
        <taxon>Losannavirus</taxon>
        <taxon>Losannavirus lausannense</taxon>
        <taxon>Lausannevirus</taxon>
    </lineage>
</organism>
<sequence>MQSTPYTIYPMFVDKQLFSQENALFLQKLITEEIAKHYNAKKVVVRTEDILTIAVTEFQKRVEPLPQMNQRIVHNIVQEFLNFTQDMQKKNMWQLTYKDVLLHENRFGIKPYETPKLRPEHRQRNFTFRFTNVAN</sequence>
<gene>
    <name evidence="1" type="ORF">PMV_304</name>
</gene>
<dbReference type="Proteomes" id="UP000319438">
    <property type="component" value="Segment"/>
</dbReference>
<name>A0A0N9PZ78_9VIRU</name>
<reference evidence="1" key="1">
    <citation type="journal article" date="2015" name="Genome Announc.">
        <title>Complete Genome Sequence of a New Member of the Marseilleviridae Recovered from the Brackish Submarine Spring in the Cassis Port-Miou Calanque, France.</title>
        <authorList>
            <person name="Doutre G."/>
            <person name="Arfib B."/>
            <person name="Rochette P."/>
            <person name="Claverie J.M."/>
            <person name="Bonin P."/>
            <person name="Abergel C."/>
        </authorList>
    </citation>
    <scope>NUCLEOTIDE SEQUENCE [LARGE SCALE GENOMIC DNA]</scope>
    <source>
        <strain evidence="1">1</strain>
    </source>
</reference>
<dbReference type="EMBL" id="KT428292">
    <property type="protein sequence ID" value="ALH07002.1"/>
    <property type="molecule type" value="Genomic_DNA"/>
</dbReference>
<accession>A0A0N9PZ78</accession>
<evidence type="ECO:0000313" key="1">
    <source>
        <dbReference type="EMBL" id="ALH07002.1"/>
    </source>
</evidence>
<protein>
    <submittedName>
        <fullName evidence="1">Uncharacterized protein</fullName>
    </submittedName>
</protein>
<evidence type="ECO:0000313" key="2">
    <source>
        <dbReference type="Proteomes" id="UP000319438"/>
    </source>
</evidence>